<gene>
    <name evidence="1" type="ORF">VZT92_003574</name>
</gene>
<keyword evidence="2" id="KW-1185">Reference proteome</keyword>
<evidence type="ECO:0000313" key="1">
    <source>
        <dbReference type="EMBL" id="KAK9538403.1"/>
    </source>
</evidence>
<evidence type="ECO:0000313" key="2">
    <source>
        <dbReference type="Proteomes" id="UP001488805"/>
    </source>
</evidence>
<accession>A0AAW1FVR2</accession>
<reference evidence="1 2" key="1">
    <citation type="journal article" date="2024" name="Genome Biol. Evol.">
        <title>Chromosome-level genome assembly of the viviparous eelpout Zoarces viviparus.</title>
        <authorList>
            <person name="Fuhrmann N."/>
            <person name="Brasseur M.V."/>
            <person name="Bakowski C.E."/>
            <person name="Podsiadlowski L."/>
            <person name="Prost S."/>
            <person name="Krehenwinkel H."/>
            <person name="Mayer C."/>
        </authorList>
    </citation>
    <scope>NUCLEOTIDE SEQUENCE [LARGE SCALE GENOMIC DNA]</scope>
    <source>
        <strain evidence="1">NO-MEL_2022_Ind0_liver</strain>
    </source>
</reference>
<dbReference type="EMBL" id="JBCEZU010000023">
    <property type="protein sequence ID" value="KAK9538403.1"/>
    <property type="molecule type" value="Genomic_DNA"/>
</dbReference>
<proteinExistence type="predicted"/>
<dbReference type="Proteomes" id="UP001488805">
    <property type="component" value="Unassembled WGS sequence"/>
</dbReference>
<organism evidence="1 2">
    <name type="scientific">Zoarces viviparus</name>
    <name type="common">Viviparous eelpout</name>
    <name type="synonym">Blennius viviparus</name>
    <dbReference type="NCBI Taxonomy" id="48416"/>
    <lineage>
        <taxon>Eukaryota</taxon>
        <taxon>Metazoa</taxon>
        <taxon>Chordata</taxon>
        <taxon>Craniata</taxon>
        <taxon>Vertebrata</taxon>
        <taxon>Euteleostomi</taxon>
        <taxon>Actinopterygii</taxon>
        <taxon>Neopterygii</taxon>
        <taxon>Teleostei</taxon>
        <taxon>Neoteleostei</taxon>
        <taxon>Acanthomorphata</taxon>
        <taxon>Eupercaria</taxon>
        <taxon>Perciformes</taxon>
        <taxon>Cottioidei</taxon>
        <taxon>Zoarcales</taxon>
        <taxon>Zoarcidae</taxon>
        <taxon>Zoarcinae</taxon>
        <taxon>Zoarces</taxon>
    </lineage>
</organism>
<sequence>MQPRYVPPLRGYRAEPCSCSRNYGAVAWRSCGSAAGPPRFCSASVGWNRLMRSGDPGSISKQPPCIAAGTQTSGFPLFLFLFLLLPRLFSPHQGRVRKTTGQPGLNPPPPNLMWARIHPADGLLSKNPQVLAPLRKQKRTFPFTVIDPLRQTVTGGLLQRGGGLLPPKPHLHY</sequence>
<protein>
    <submittedName>
        <fullName evidence="1">Uncharacterized protein</fullName>
    </submittedName>
</protein>
<comment type="caution">
    <text evidence="1">The sequence shown here is derived from an EMBL/GenBank/DDBJ whole genome shotgun (WGS) entry which is preliminary data.</text>
</comment>
<name>A0AAW1FVR2_ZOAVI</name>
<dbReference type="AlphaFoldDB" id="A0AAW1FVR2"/>